<keyword evidence="1" id="KW-1133">Transmembrane helix</keyword>
<organism evidence="2 3">
    <name type="scientific">Paenibacillus phytohabitans</name>
    <dbReference type="NCBI Taxonomy" id="2654978"/>
    <lineage>
        <taxon>Bacteria</taxon>
        <taxon>Bacillati</taxon>
        <taxon>Bacillota</taxon>
        <taxon>Bacilli</taxon>
        <taxon>Bacillales</taxon>
        <taxon>Paenibacillaceae</taxon>
        <taxon>Paenibacillus</taxon>
    </lineage>
</organism>
<feature type="transmembrane region" description="Helical" evidence="1">
    <location>
        <begin position="31"/>
        <end position="53"/>
    </location>
</feature>
<comment type="caution">
    <text evidence="2">The sequence shown here is derived from an EMBL/GenBank/DDBJ whole genome shotgun (WGS) entry which is preliminary data.</text>
</comment>
<gene>
    <name evidence="2" type="ORF">GC101_04455</name>
</gene>
<dbReference type="EMBL" id="WHOB01000016">
    <property type="protein sequence ID" value="NOU78127.1"/>
    <property type="molecule type" value="Genomic_DNA"/>
</dbReference>
<evidence type="ECO:0000313" key="3">
    <source>
        <dbReference type="Proteomes" id="UP000596857"/>
    </source>
</evidence>
<proteinExistence type="predicted"/>
<keyword evidence="3" id="KW-1185">Reference proteome</keyword>
<evidence type="ECO:0000256" key="1">
    <source>
        <dbReference type="SAM" id="Phobius"/>
    </source>
</evidence>
<protein>
    <submittedName>
        <fullName evidence="2">Uncharacterized protein</fullName>
    </submittedName>
</protein>
<keyword evidence="1" id="KW-0812">Transmembrane</keyword>
<name>A0ABX1YB41_9BACL</name>
<evidence type="ECO:0000313" key="2">
    <source>
        <dbReference type="EMBL" id="NOU78127.1"/>
    </source>
</evidence>
<reference evidence="2 3" key="1">
    <citation type="submission" date="2019-10" db="EMBL/GenBank/DDBJ databases">
        <title>Description of Paenibacillus terricola sp. nov.</title>
        <authorList>
            <person name="Carlier A."/>
            <person name="Qi S."/>
        </authorList>
    </citation>
    <scope>NUCLEOTIDE SEQUENCE [LARGE SCALE GENOMIC DNA]</scope>
    <source>
        <strain evidence="2 3">LMG 31459</strain>
    </source>
</reference>
<dbReference type="Proteomes" id="UP000596857">
    <property type="component" value="Unassembled WGS sequence"/>
</dbReference>
<sequence length="74" mass="8446">MSVFLISANVLLWAWQIRRFRGKRANVRDKVIVYSLYAIALGLGIMLAENWIIPDLLRPFISLLGQVNRLFGTG</sequence>
<dbReference type="RefSeq" id="WP_171716241.1">
    <property type="nucleotide sequence ID" value="NZ_WHOB01000016.1"/>
</dbReference>
<accession>A0ABX1YB41</accession>
<keyword evidence="1" id="KW-0472">Membrane</keyword>